<organism evidence="7 8">
    <name type="scientific">Haloarcula quadrata</name>
    <dbReference type="NCBI Taxonomy" id="182779"/>
    <lineage>
        <taxon>Archaea</taxon>
        <taxon>Methanobacteriati</taxon>
        <taxon>Methanobacteriota</taxon>
        <taxon>Stenosarchaea group</taxon>
        <taxon>Halobacteria</taxon>
        <taxon>Halobacteriales</taxon>
        <taxon>Haloarculaceae</taxon>
        <taxon>Haloarcula</taxon>
    </lineage>
</organism>
<reference evidence="7 8" key="1">
    <citation type="submission" date="2018-10" db="EMBL/GenBank/DDBJ databases">
        <title>Genomic Encyclopedia of Archaeal and Bacterial Type Strains, Phase II (KMG-II): from individual species to whole genera.</title>
        <authorList>
            <person name="Goeker M."/>
        </authorList>
    </citation>
    <scope>NUCLEOTIDE SEQUENCE [LARGE SCALE GENOMIC DNA]</scope>
    <source>
        <strain evidence="7 8">DSM 11927</strain>
    </source>
</reference>
<protein>
    <submittedName>
        <fullName evidence="7">Virulence factor BrkB</fullName>
    </submittedName>
</protein>
<evidence type="ECO:0000256" key="3">
    <source>
        <dbReference type="ARBA" id="ARBA00022692"/>
    </source>
</evidence>
<dbReference type="InterPro" id="IPR017039">
    <property type="entry name" value="Virul_fac_BrkB"/>
</dbReference>
<keyword evidence="2" id="KW-1003">Cell membrane</keyword>
<dbReference type="Pfam" id="PF03631">
    <property type="entry name" value="Virul_fac_BrkB"/>
    <property type="match status" value="1"/>
</dbReference>
<dbReference type="AlphaFoldDB" id="A0A495R3P0"/>
<dbReference type="RefSeq" id="WP_244209702.1">
    <property type="nucleotide sequence ID" value="NZ_RBWW01000001.1"/>
</dbReference>
<dbReference type="PANTHER" id="PTHR30213">
    <property type="entry name" value="INNER MEMBRANE PROTEIN YHJD"/>
    <property type="match status" value="1"/>
</dbReference>
<dbReference type="GO" id="GO:0005886">
    <property type="term" value="C:plasma membrane"/>
    <property type="evidence" value="ECO:0007669"/>
    <property type="project" value="UniProtKB-SubCell"/>
</dbReference>
<evidence type="ECO:0000256" key="1">
    <source>
        <dbReference type="ARBA" id="ARBA00004651"/>
    </source>
</evidence>
<dbReference type="EMBL" id="RBWW01000001">
    <property type="protein sequence ID" value="RKS81820.1"/>
    <property type="molecule type" value="Genomic_DNA"/>
</dbReference>
<dbReference type="Proteomes" id="UP000268233">
    <property type="component" value="Unassembled WGS sequence"/>
</dbReference>
<accession>A0A495R3P0</accession>
<evidence type="ECO:0000256" key="2">
    <source>
        <dbReference type="ARBA" id="ARBA00022475"/>
    </source>
</evidence>
<keyword evidence="3 6" id="KW-0812">Transmembrane</keyword>
<feature type="transmembrane region" description="Helical" evidence="6">
    <location>
        <begin position="26"/>
        <end position="55"/>
    </location>
</feature>
<evidence type="ECO:0000313" key="8">
    <source>
        <dbReference type="Proteomes" id="UP000268233"/>
    </source>
</evidence>
<dbReference type="PANTHER" id="PTHR30213:SF0">
    <property type="entry name" value="UPF0761 MEMBRANE PROTEIN YIHY"/>
    <property type="match status" value="1"/>
</dbReference>
<gene>
    <name evidence="7" type="ORF">BDK61_1115</name>
</gene>
<feature type="transmembrane region" description="Helical" evidence="6">
    <location>
        <begin position="126"/>
        <end position="145"/>
    </location>
</feature>
<evidence type="ECO:0000256" key="6">
    <source>
        <dbReference type="SAM" id="Phobius"/>
    </source>
</evidence>
<name>A0A495R3P0_9EURY</name>
<proteinExistence type="predicted"/>
<evidence type="ECO:0000313" key="7">
    <source>
        <dbReference type="EMBL" id="RKS81820.1"/>
    </source>
</evidence>
<sequence>MSGLVTGREIVQAARDENVPFMGASIAYYAIASIVPLLALLLAALSTFGGTVTLLELLRTVLSENGQVILTELLENTRGHGATGTLSLVLVVWSGSKVFRGLSVAFTEVYGEVSDISLPAQLVRSAVVMGVLLGALLLFVTASVLV</sequence>
<keyword evidence="4 6" id="KW-1133">Transmembrane helix</keyword>
<comment type="caution">
    <text evidence="7">The sequence shown here is derived from an EMBL/GenBank/DDBJ whole genome shotgun (WGS) entry which is preliminary data.</text>
</comment>
<evidence type="ECO:0000256" key="5">
    <source>
        <dbReference type="ARBA" id="ARBA00023136"/>
    </source>
</evidence>
<evidence type="ECO:0000256" key="4">
    <source>
        <dbReference type="ARBA" id="ARBA00022989"/>
    </source>
</evidence>
<keyword evidence="5 6" id="KW-0472">Membrane</keyword>
<keyword evidence="8" id="KW-1185">Reference proteome</keyword>
<comment type="subcellular location">
    <subcellularLocation>
        <location evidence="1">Cell membrane</location>
        <topology evidence="1">Multi-pass membrane protein</topology>
    </subcellularLocation>
</comment>